<organism evidence="5 6">
    <name type="scientific">Pisolithus tinctorius Marx 270</name>
    <dbReference type="NCBI Taxonomy" id="870435"/>
    <lineage>
        <taxon>Eukaryota</taxon>
        <taxon>Fungi</taxon>
        <taxon>Dikarya</taxon>
        <taxon>Basidiomycota</taxon>
        <taxon>Agaricomycotina</taxon>
        <taxon>Agaricomycetes</taxon>
        <taxon>Agaricomycetidae</taxon>
        <taxon>Boletales</taxon>
        <taxon>Sclerodermatineae</taxon>
        <taxon>Pisolithaceae</taxon>
        <taxon>Pisolithus</taxon>
    </lineage>
</organism>
<feature type="coiled-coil region" evidence="3">
    <location>
        <begin position="236"/>
        <end position="266"/>
    </location>
</feature>
<reference evidence="5 6" key="1">
    <citation type="submission" date="2014-04" db="EMBL/GenBank/DDBJ databases">
        <authorList>
            <consortium name="DOE Joint Genome Institute"/>
            <person name="Kuo A."/>
            <person name="Kohler A."/>
            <person name="Costa M.D."/>
            <person name="Nagy L.G."/>
            <person name="Floudas D."/>
            <person name="Copeland A."/>
            <person name="Barry K.W."/>
            <person name="Cichocki N."/>
            <person name="Veneault-Fourrey C."/>
            <person name="LaButti K."/>
            <person name="Lindquist E.A."/>
            <person name="Lipzen A."/>
            <person name="Lundell T."/>
            <person name="Morin E."/>
            <person name="Murat C."/>
            <person name="Sun H."/>
            <person name="Tunlid A."/>
            <person name="Henrissat B."/>
            <person name="Grigoriev I.V."/>
            <person name="Hibbett D.S."/>
            <person name="Martin F."/>
            <person name="Nordberg H.P."/>
            <person name="Cantor M.N."/>
            <person name="Hua S.X."/>
        </authorList>
    </citation>
    <scope>NUCLEOTIDE SEQUENCE [LARGE SCALE GENOMIC DNA]</scope>
    <source>
        <strain evidence="5 6">Marx 270</strain>
    </source>
</reference>
<reference evidence="6" key="2">
    <citation type="submission" date="2015-01" db="EMBL/GenBank/DDBJ databases">
        <title>Evolutionary Origins and Diversification of the Mycorrhizal Mutualists.</title>
        <authorList>
            <consortium name="DOE Joint Genome Institute"/>
            <consortium name="Mycorrhizal Genomics Consortium"/>
            <person name="Kohler A."/>
            <person name="Kuo A."/>
            <person name="Nagy L.G."/>
            <person name="Floudas D."/>
            <person name="Copeland A."/>
            <person name="Barry K.W."/>
            <person name="Cichocki N."/>
            <person name="Veneault-Fourrey C."/>
            <person name="LaButti K."/>
            <person name="Lindquist E.A."/>
            <person name="Lipzen A."/>
            <person name="Lundell T."/>
            <person name="Morin E."/>
            <person name="Murat C."/>
            <person name="Riley R."/>
            <person name="Ohm R."/>
            <person name="Sun H."/>
            <person name="Tunlid A."/>
            <person name="Henrissat B."/>
            <person name="Grigoriev I.V."/>
            <person name="Hibbett D.S."/>
            <person name="Martin F."/>
        </authorList>
    </citation>
    <scope>NUCLEOTIDE SEQUENCE [LARGE SCALE GENOMIC DNA]</scope>
    <source>
        <strain evidence="6">Marx 270</strain>
    </source>
</reference>
<dbReference type="GO" id="GO:0071008">
    <property type="term" value="C:U2-type post-mRNA release spliceosomal complex"/>
    <property type="evidence" value="ECO:0007669"/>
    <property type="project" value="InterPro"/>
</dbReference>
<evidence type="ECO:0000313" key="5">
    <source>
        <dbReference type="EMBL" id="KIN96302.1"/>
    </source>
</evidence>
<evidence type="ECO:0000256" key="4">
    <source>
        <dbReference type="SAM" id="MobiDB-lite"/>
    </source>
</evidence>
<feature type="region of interest" description="Disordered" evidence="4">
    <location>
        <begin position="412"/>
        <end position="432"/>
    </location>
</feature>
<protein>
    <recommendedName>
        <fullName evidence="7">GCF C-terminal domain-containing protein</fullName>
    </recommendedName>
</protein>
<dbReference type="GO" id="GO:0003677">
    <property type="term" value="F:DNA binding"/>
    <property type="evidence" value="ECO:0007669"/>
    <property type="project" value="InterPro"/>
</dbReference>
<feature type="compositionally biased region" description="Basic residues" evidence="4">
    <location>
        <begin position="1"/>
        <end position="13"/>
    </location>
</feature>
<dbReference type="STRING" id="870435.A0A0C3IGY3"/>
<evidence type="ECO:0000256" key="2">
    <source>
        <dbReference type="ARBA" id="ARBA00023242"/>
    </source>
</evidence>
<sequence>MLAFKKSKARPGQRARETQEESGEEGNDSPINIASSKAKNKAKRAKAKSKLSFGGGDEEGDEPETFQLKKSSLSRKLTLGIHPANALPDTLDQATIGARSNGAPVYDAAYLSELKASMQSTRPPMPDHEVYDVDVSMDTEDRAIVSLDTPAPSGGVSIPTQSYIQTAKEKRERLRAVGPEQDYISLAITTRTDTYQGPHPESRLVREEDELGEGDDEYAQYTSAQERIALGKKSRKIEASKRKDAMQEMIADADEEDEETIEWEREQLRRGGLDPFARADAVPEKQVYKPAPIPPPTNLPELGPAIERLAQSLAALKTSHASNTNAVASFSEEEEQLDTRETELRDMVAQAETKRSWFAEFKEWMESVATFLDEKYPELERLESEHIFILKERSGMITRRRKEDDEDDLSVVFGSPAQREPPPDEFDELGRDVPRADPAALRKVRRVARVARRHRRQSRNAVSEADWEEEGYSTDSSLPPSDAQDYRAAIQRITTGGEELLSDVAAAEFKDPSLGLAKWFGEWRSRYGDSYTGAWGGLGLVGAWEFWVRLELLGWDPLDSCDNLDDFSWYSSLHEYSQSSYDEDENAESSEPPPDGDLVSAMISTAVVPRLCKMLESGGFDPYSDHDVRRIIDVAEQVEASIGSDHHKFLMILKSVHSVFENATIAAETLLSPFLRFNRPQFDPEAIAARNRLLTKASKLFDVMLRWRKFTGDKLGTGQVCVRLIKNYVLPIARSGWEVGGEEKTRQMVAALPQDLAASVNL</sequence>
<dbReference type="InterPro" id="IPR028211">
    <property type="entry name" value="Ntr2"/>
</dbReference>
<evidence type="ECO:0000313" key="6">
    <source>
        <dbReference type="Proteomes" id="UP000054217"/>
    </source>
</evidence>
<dbReference type="HOGENOM" id="CLU_020074_0_0_1"/>
<keyword evidence="6" id="KW-1185">Reference proteome</keyword>
<proteinExistence type="predicted"/>
<keyword evidence="2" id="KW-0539">Nucleus</keyword>
<dbReference type="Pfam" id="PF15458">
    <property type="entry name" value="NTR2"/>
    <property type="match status" value="1"/>
</dbReference>
<dbReference type="OrthoDB" id="429427at2759"/>
<feature type="region of interest" description="Disordered" evidence="4">
    <location>
        <begin position="460"/>
        <end position="482"/>
    </location>
</feature>
<comment type="subcellular location">
    <subcellularLocation>
        <location evidence="1">Nucleus</location>
    </subcellularLocation>
</comment>
<evidence type="ECO:0008006" key="7">
    <source>
        <dbReference type="Google" id="ProtNLM"/>
    </source>
</evidence>
<dbReference type="GO" id="GO:0000390">
    <property type="term" value="P:spliceosomal complex disassembly"/>
    <property type="evidence" value="ECO:0007669"/>
    <property type="project" value="InterPro"/>
</dbReference>
<evidence type="ECO:0000256" key="3">
    <source>
        <dbReference type="SAM" id="Coils"/>
    </source>
</evidence>
<dbReference type="EMBL" id="KN832049">
    <property type="protein sequence ID" value="KIN96302.1"/>
    <property type="molecule type" value="Genomic_DNA"/>
</dbReference>
<accession>A0A0C3IGY3</accession>
<feature type="region of interest" description="Disordered" evidence="4">
    <location>
        <begin position="1"/>
        <end position="66"/>
    </location>
</feature>
<dbReference type="Proteomes" id="UP000054217">
    <property type="component" value="Unassembled WGS sequence"/>
</dbReference>
<dbReference type="InterPro" id="IPR012890">
    <property type="entry name" value="GCFC2-like"/>
</dbReference>
<name>A0A0C3IGY3_PISTI</name>
<feature type="compositionally biased region" description="Basic residues" evidence="4">
    <location>
        <begin position="38"/>
        <end position="49"/>
    </location>
</feature>
<dbReference type="InParanoid" id="A0A0C3IGY3"/>
<gene>
    <name evidence="5" type="ORF">M404DRAFT_16886</name>
</gene>
<dbReference type="PANTHER" id="PTHR12214">
    <property type="entry name" value="GC-RICH SEQUENCE DNA-BINDING FACTOR"/>
    <property type="match status" value="1"/>
</dbReference>
<keyword evidence="3" id="KW-0175">Coiled coil</keyword>
<dbReference type="AlphaFoldDB" id="A0A0C3IGY3"/>
<evidence type="ECO:0000256" key="1">
    <source>
        <dbReference type="ARBA" id="ARBA00004123"/>
    </source>
</evidence>
<dbReference type="PANTHER" id="PTHR12214:SF0">
    <property type="entry name" value="LD29489P"/>
    <property type="match status" value="1"/>
</dbReference>